<evidence type="ECO:0000256" key="1">
    <source>
        <dbReference type="SAM" id="SignalP"/>
    </source>
</evidence>
<reference evidence="3" key="1">
    <citation type="journal article" date="2012" name="J. Bacteriol.">
        <title>Genome sequence of the haloalkaliphilic methanotrophic bacterium Methylomicrobium alcaliphilum 20Z.</title>
        <authorList>
            <person name="Vuilleumier S."/>
            <person name="Khmelenina V.N."/>
            <person name="Bringel F."/>
            <person name="Reshetnikov A.S."/>
            <person name="Lajus A."/>
            <person name="Mangenot S."/>
            <person name="Rouy Z."/>
            <person name="Op den Camp H.J."/>
            <person name="Jetten M.S."/>
            <person name="Dispirito A.A."/>
            <person name="Dunfield P."/>
            <person name="Klotz M.G."/>
            <person name="Semrau J.D."/>
            <person name="Stein L.Y."/>
            <person name="Barbe V."/>
            <person name="Medigue C."/>
            <person name="Trotsenko Y.A."/>
            <person name="Kalyuzhnaya M.G."/>
        </authorList>
    </citation>
    <scope>NUCLEOTIDE SEQUENCE [LARGE SCALE GENOMIC DNA]</scope>
    <source>
        <strain evidence="3">DSM 19304 / NCIMB 14124 / VKM B-2133 / 20Z</strain>
    </source>
</reference>
<keyword evidence="3" id="KW-1185">Reference proteome</keyword>
<protein>
    <recommendedName>
        <fullName evidence="4">DUF2459 domain-containing protein</fullName>
    </recommendedName>
</protein>
<feature type="signal peptide" evidence="1">
    <location>
        <begin position="1"/>
        <end position="26"/>
    </location>
</feature>
<dbReference type="RefSeq" id="WP_014148682.1">
    <property type="nucleotide sequence ID" value="NC_016112.1"/>
</dbReference>
<gene>
    <name evidence="2" type="ordered locus">MEALZ_2209</name>
</gene>
<dbReference type="PATRIC" id="fig|271065.3.peg.2271"/>
<dbReference type="HOGENOM" id="CLU_086263_1_0_6"/>
<feature type="chain" id="PRO_5003467947" description="DUF2459 domain-containing protein" evidence="1">
    <location>
        <begin position="27"/>
        <end position="219"/>
    </location>
</feature>
<evidence type="ECO:0000313" key="2">
    <source>
        <dbReference type="EMBL" id="CCE23895.1"/>
    </source>
</evidence>
<dbReference type="EMBL" id="FO082060">
    <property type="protein sequence ID" value="CCE23895.1"/>
    <property type="molecule type" value="Genomic_DNA"/>
</dbReference>
<dbReference type="KEGG" id="mah:MEALZ_2209"/>
<evidence type="ECO:0000313" key="3">
    <source>
        <dbReference type="Proteomes" id="UP000008315"/>
    </source>
</evidence>
<keyword evidence="1" id="KW-0732">Signal</keyword>
<organism evidence="2 3">
    <name type="scientific">Methylotuvimicrobium alcaliphilum (strain DSM 19304 / NCIMB 14124 / VKM B-2133 / 20Z)</name>
    <name type="common">Methylomicrobium alcaliphilum</name>
    <dbReference type="NCBI Taxonomy" id="1091494"/>
    <lineage>
        <taxon>Bacteria</taxon>
        <taxon>Pseudomonadati</taxon>
        <taxon>Pseudomonadota</taxon>
        <taxon>Gammaproteobacteria</taxon>
        <taxon>Methylococcales</taxon>
        <taxon>Methylococcaceae</taxon>
        <taxon>Methylotuvimicrobium</taxon>
    </lineage>
</organism>
<sequence>MLIRPIVFWMACFLCSGCGSSPSALYANGTEQMIIHVVDHGLHTGIVVDARTAAESISGLAFDLTEIGFIEFGWGDRAFYQAESFSLWLAIKALFFPTESVMHVAGLRHHPEHYFRRSDIERILLSKNQVVAMLGFINQSFVRDGQGDLINLGRGLYAYSRFYSATGSYHIFNNCNTWTMEAMSEADVATDSPLALTARGVMRRIRRHQKKLLSGQAEF</sequence>
<dbReference type="Pfam" id="PF09601">
    <property type="entry name" value="DUF2459"/>
    <property type="match status" value="1"/>
</dbReference>
<dbReference type="Proteomes" id="UP000008315">
    <property type="component" value="Chromosome"/>
</dbReference>
<dbReference type="AlphaFoldDB" id="G4STD9"/>
<name>G4STD9_META2</name>
<evidence type="ECO:0008006" key="4">
    <source>
        <dbReference type="Google" id="ProtNLM"/>
    </source>
</evidence>
<proteinExistence type="predicted"/>
<accession>G4STD9</accession>
<dbReference type="InterPro" id="IPR011727">
    <property type="entry name" value="CHP02117"/>
</dbReference>